<gene>
    <name evidence="2" type="ORF">MHBO_000904</name>
</gene>
<dbReference type="SUPFAM" id="SSF47769">
    <property type="entry name" value="SAM/Pointed domain"/>
    <property type="match status" value="1"/>
</dbReference>
<dbReference type="InterPro" id="IPR013761">
    <property type="entry name" value="SAM/pointed_sf"/>
</dbReference>
<evidence type="ECO:0000259" key="1">
    <source>
        <dbReference type="PROSITE" id="PS50105"/>
    </source>
</evidence>
<reference evidence="2 3" key="1">
    <citation type="journal article" date="2024" name="BMC Biol.">
        <title>Comparative genomics of Ascetosporea gives new insight into the evolutionary basis for animal parasitism in Rhizaria.</title>
        <authorList>
            <person name="Hiltunen Thoren M."/>
            <person name="Onut-Brannstrom I."/>
            <person name="Alfjorden A."/>
            <person name="Peckova H."/>
            <person name="Swords F."/>
            <person name="Hooper C."/>
            <person name="Holzer A.S."/>
            <person name="Bass D."/>
            <person name="Burki F."/>
        </authorList>
    </citation>
    <scope>NUCLEOTIDE SEQUENCE [LARGE SCALE GENOMIC DNA]</scope>
    <source>
        <strain evidence="2">20-A016</strain>
    </source>
</reference>
<proteinExistence type="predicted"/>
<dbReference type="EMBL" id="JBDODL010000182">
    <property type="protein sequence ID" value="MES1919026.1"/>
    <property type="molecule type" value="Genomic_DNA"/>
</dbReference>
<dbReference type="PROSITE" id="PS50105">
    <property type="entry name" value="SAM_DOMAIN"/>
    <property type="match status" value="1"/>
</dbReference>
<dbReference type="SMART" id="SM00454">
    <property type="entry name" value="SAM"/>
    <property type="match status" value="1"/>
</dbReference>
<dbReference type="Proteomes" id="UP001439008">
    <property type="component" value="Unassembled WGS sequence"/>
</dbReference>
<dbReference type="Gene3D" id="1.10.150.50">
    <property type="entry name" value="Transcription Factor, Ets-1"/>
    <property type="match status" value="1"/>
</dbReference>
<sequence>MSGTEKAGLKAINATENSLASDWKNWDNCKVAAWISSLKLQNDYSQTIKNFHLTGGSLINLCPEYLDFLHINNLEDKLKILNSLSDLIVLKIDLLYKKVIVEIQEKGI</sequence>
<keyword evidence="3" id="KW-1185">Reference proteome</keyword>
<feature type="domain" description="SAM" evidence="1">
    <location>
        <begin position="26"/>
        <end position="90"/>
    </location>
</feature>
<evidence type="ECO:0000313" key="2">
    <source>
        <dbReference type="EMBL" id="MES1919026.1"/>
    </source>
</evidence>
<protein>
    <recommendedName>
        <fullName evidence="1">SAM domain-containing protein</fullName>
    </recommendedName>
</protein>
<accession>A0ABV2AH70</accession>
<dbReference type="InterPro" id="IPR001660">
    <property type="entry name" value="SAM"/>
</dbReference>
<comment type="caution">
    <text evidence="2">The sequence shown here is derived from an EMBL/GenBank/DDBJ whole genome shotgun (WGS) entry which is preliminary data.</text>
</comment>
<name>A0ABV2AH70_9EUKA</name>
<dbReference type="Pfam" id="PF07647">
    <property type="entry name" value="SAM_2"/>
    <property type="match status" value="1"/>
</dbReference>
<evidence type="ECO:0000313" key="3">
    <source>
        <dbReference type="Proteomes" id="UP001439008"/>
    </source>
</evidence>
<organism evidence="2 3">
    <name type="scientific">Bonamia ostreae</name>
    <dbReference type="NCBI Taxonomy" id="126728"/>
    <lineage>
        <taxon>Eukaryota</taxon>
        <taxon>Sar</taxon>
        <taxon>Rhizaria</taxon>
        <taxon>Endomyxa</taxon>
        <taxon>Ascetosporea</taxon>
        <taxon>Haplosporida</taxon>
        <taxon>Bonamia</taxon>
    </lineage>
</organism>